<sequence>MTIKFWPSLQHIACVRIAQGILYTFDLEHLKRSLLGGLQNTEYIEPITKKIFEIVLPAYCATFSRSTAARKSSEEAKFVHLPPQIKRQLGGVIFSLGLEIKLWYECHRFIERNYNLDLRNKLSWFSFGVIDRLETARNFTQDEDFYIGHRFHLACKYCFDDDVQMLWRNMSMSDRINAMKLIPRTRSIDLYLKTLHGKISRNWTEISRNERRSFFLGNSIGIRSYFTKLRGPKLKYLCICFAFGSGMAHQYDIYSCISLLKDAELNDMLTRMSTTELCELFKNFLRWPFQTMFLDIVNDFQRYIDKDIFYCVVQFILNYKLGMGFEDHMYIKNFERFWNLFSSKYEDGFKKEVALYALAEYVLESSKDYDAEQYRHLVDVYFPD</sequence>
<organism evidence="1 2">
    <name type="scientific">Trichonephila clavata</name>
    <name type="common">Joro spider</name>
    <name type="synonym">Nephila clavata</name>
    <dbReference type="NCBI Taxonomy" id="2740835"/>
    <lineage>
        <taxon>Eukaryota</taxon>
        <taxon>Metazoa</taxon>
        <taxon>Ecdysozoa</taxon>
        <taxon>Arthropoda</taxon>
        <taxon>Chelicerata</taxon>
        <taxon>Arachnida</taxon>
        <taxon>Araneae</taxon>
        <taxon>Araneomorphae</taxon>
        <taxon>Entelegynae</taxon>
        <taxon>Araneoidea</taxon>
        <taxon>Nephilidae</taxon>
        <taxon>Trichonephila</taxon>
    </lineage>
</organism>
<proteinExistence type="predicted"/>
<reference evidence="1" key="1">
    <citation type="submission" date="2020-07" db="EMBL/GenBank/DDBJ databases">
        <title>Multicomponent nature underlies the extraordinary mechanical properties of spider dragline silk.</title>
        <authorList>
            <person name="Kono N."/>
            <person name="Nakamura H."/>
            <person name="Mori M."/>
            <person name="Yoshida Y."/>
            <person name="Ohtoshi R."/>
            <person name="Malay A.D."/>
            <person name="Moran D.A.P."/>
            <person name="Tomita M."/>
            <person name="Numata K."/>
            <person name="Arakawa K."/>
        </authorList>
    </citation>
    <scope>NUCLEOTIDE SEQUENCE</scope>
</reference>
<dbReference type="EMBL" id="BMAO01007283">
    <property type="protein sequence ID" value="GFR14970.1"/>
    <property type="molecule type" value="Genomic_DNA"/>
</dbReference>
<dbReference type="OrthoDB" id="6407690at2759"/>
<gene>
    <name evidence="1" type="primary">NCL1_45747</name>
    <name evidence="1" type="ORF">TNCT_227241</name>
</gene>
<name>A0A8X6J0S1_TRICU</name>
<protein>
    <submittedName>
        <fullName evidence="1">Uncharacterized protein</fullName>
    </submittedName>
</protein>
<accession>A0A8X6J0S1</accession>
<keyword evidence="2" id="KW-1185">Reference proteome</keyword>
<comment type="caution">
    <text evidence="1">The sequence shown here is derived from an EMBL/GenBank/DDBJ whole genome shotgun (WGS) entry which is preliminary data.</text>
</comment>
<evidence type="ECO:0000313" key="1">
    <source>
        <dbReference type="EMBL" id="GFR14970.1"/>
    </source>
</evidence>
<dbReference type="AlphaFoldDB" id="A0A8X6J0S1"/>
<dbReference type="Proteomes" id="UP000887116">
    <property type="component" value="Unassembled WGS sequence"/>
</dbReference>
<evidence type="ECO:0000313" key="2">
    <source>
        <dbReference type="Proteomes" id="UP000887116"/>
    </source>
</evidence>